<proteinExistence type="predicted"/>
<dbReference type="PROSITE" id="PS51462">
    <property type="entry name" value="NUDIX"/>
    <property type="match status" value="1"/>
</dbReference>
<organism evidence="2 3">
    <name type="scientific">Nocardia cerradoensis</name>
    <dbReference type="NCBI Taxonomy" id="85688"/>
    <lineage>
        <taxon>Bacteria</taxon>
        <taxon>Bacillati</taxon>
        <taxon>Actinomycetota</taxon>
        <taxon>Actinomycetes</taxon>
        <taxon>Mycobacteriales</taxon>
        <taxon>Nocardiaceae</taxon>
        <taxon>Nocardia</taxon>
    </lineage>
</organism>
<evidence type="ECO:0000259" key="1">
    <source>
        <dbReference type="PROSITE" id="PS51462"/>
    </source>
</evidence>
<accession>A0A231HDT3</accession>
<name>A0A231HDT3_9NOCA</name>
<dbReference type="PANTHER" id="PTHR21340">
    <property type="entry name" value="DIADENOSINE 5,5-P1,P4-TETRAPHOSPHATE PYROPHOSPHOHYDROLASE MUTT"/>
    <property type="match status" value="1"/>
</dbReference>
<comment type="caution">
    <text evidence="2">The sequence shown here is derived from an EMBL/GenBank/DDBJ whole genome shotgun (WGS) entry which is preliminary data.</text>
</comment>
<sequence length="163" mass="17963">MTGATASKYSAGVLLFRHAPRLQVLLGHMGGPYWARKDAGAWSVPKGEYAPDSEDARAAAAREFTEELGLPVPDGDWIALGKSQYGSGRSRKQLTVWAVTGDLDPEQVVPGTFEMQWPPRSGRMQAFPEIDRVEWLEPELAREKIVAGQRPFLDRLTEVLADG</sequence>
<feature type="domain" description="Nudix hydrolase" evidence="1">
    <location>
        <begin position="6"/>
        <end position="158"/>
    </location>
</feature>
<dbReference type="Gene3D" id="3.90.79.10">
    <property type="entry name" value="Nucleoside Triphosphate Pyrophosphohydrolase"/>
    <property type="match status" value="1"/>
</dbReference>
<evidence type="ECO:0000313" key="2">
    <source>
        <dbReference type="EMBL" id="OXR47133.1"/>
    </source>
</evidence>
<protein>
    <recommendedName>
        <fullName evidence="1">Nudix hydrolase domain-containing protein</fullName>
    </recommendedName>
</protein>
<dbReference type="InterPro" id="IPR000086">
    <property type="entry name" value="NUDIX_hydrolase_dom"/>
</dbReference>
<dbReference type="InterPro" id="IPR015797">
    <property type="entry name" value="NUDIX_hydrolase-like_dom_sf"/>
</dbReference>
<dbReference type="Proteomes" id="UP000215506">
    <property type="component" value="Unassembled WGS sequence"/>
</dbReference>
<dbReference type="GO" id="GO:0006167">
    <property type="term" value="P:AMP biosynthetic process"/>
    <property type="evidence" value="ECO:0007669"/>
    <property type="project" value="TreeGrafter"/>
</dbReference>
<dbReference type="RefSeq" id="WP_094024465.1">
    <property type="nucleotide sequence ID" value="NZ_NGAF01000001.1"/>
</dbReference>
<reference evidence="2 3" key="1">
    <citation type="submission" date="2017-07" db="EMBL/GenBank/DDBJ databases">
        <title>First draft Genome Sequence of Nocardia cerradoensis isolated from human infection.</title>
        <authorList>
            <person name="Carrasco G."/>
        </authorList>
    </citation>
    <scope>NUCLEOTIDE SEQUENCE [LARGE SCALE GENOMIC DNA]</scope>
    <source>
        <strain evidence="2 3">CNM20130759</strain>
    </source>
</reference>
<dbReference type="SUPFAM" id="SSF55811">
    <property type="entry name" value="Nudix"/>
    <property type="match status" value="1"/>
</dbReference>
<dbReference type="GO" id="GO:0004081">
    <property type="term" value="F:bis(5'-nucleosyl)-tetraphosphatase (asymmetrical) activity"/>
    <property type="evidence" value="ECO:0007669"/>
    <property type="project" value="TreeGrafter"/>
</dbReference>
<dbReference type="PANTHER" id="PTHR21340:SF7">
    <property type="entry name" value="NUDIX HYDROLASE DOMAIN-CONTAINING PROTEIN"/>
    <property type="match status" value="1"/>
</dbReference>
<gene>
    <name evidence="2" type="ORF">B7C42_00255</name>
</gene>
<dbReference type="CDD" id="cd04662">
    <property type="entry name" value="NUDIX_Hydrolase"/>
    <property type="match status" value="1"/>
</dbReference>
<keyword evidence="3" id="KW-1185">Reference proteome</keyword>
<dbReference type="GO" id="GO:0006754">
    <property type="term" value="P:ATP biosynthetic process"/>
    <property type="evidence" value="ECO:0007669"/>
    <property type="project" value="TreeGrafter"/>
</dbReference>
<evidence type="ECO:0000313" key="3">
    <source>
        <dbReference type="Proteomes" id="UP000215506"/>
    </source>
</evidence>
<dbReference type="AlphaFoldDB" id="A0A231HDT3"/>
<dbReference type="EMBL" id="NGAF01000001">
    <property type="protein sequence ID" value="OXR47133.1"/>
    <property type="molecule type" value="Genomic_DNA"/>
</dbReference>
<dbReference type="InterPro" id="IPR051325">
    <property type="entry name" value="Nudix_hydrolase_domain"/>
</dbReference>
<dbReference type="Pfam" id="PF00293">
    <property type="entry name" value="NUDIX"/>
    <property type="match status" value="1"/>
</dbReference>